<gene>
    <name evidence="1" type="ORF">EKD02_06305</name>
</gene>
<sequence length="203" mass="23556">MEMEATGKSKGEWIFPAPFERTVDYLSDQKKILGFNPFCHNVELTDEEDVYRWHFRVTDPQNNPFDVLFYVHQSHELLVALPEELQTLDPAELDDDTISRHTVGRKIKWNHHQLSNPVDDPKNHVFEGKAFADMVMEAMEPEKTKVHFDLRIDVSFVLYPAFRILPEPIIRTMTNAGMSMIMQTATNKMFHSISKDFGGIHHA</sequence>
<comment type="caution">
    <text evidence="1">The sequence shown here is derived from an EMBL/GenBank/DDBJ whole genome shotgun (WGS) entry which is preliminary data.</text>
</comment>
<proteinExistence type="predicted"/>
<organism evidence="1 2">
    <name type="scientific">Chlorobium phaeovibrioides</name>
    <dbReference type="NCBI Taxonomy" id="1094"/>
    <lineage>
        <taxon>Bacteria</taxon>
        <taxon>Pseudomonadati</taxon>
        <taxon>Chlorobiota</taxon>
        <taxon>Chlorobiia</taxon>
        <taxon>Chlorobiales</taxon>
        <taxon>Chlorobiaceae</taxon>
        <taxon>Chlorobium/Pelodictyon group</taxon>
        <taxon>Chlorobium</taxon>
    </lineage>
</organism>
<dbReference type="InterPro" id="IPR018971">
    <property type="entry name" value="DUF1997"/>
</dbReference>
<dbReference type="Pfam" id="PF09366">
    <property type="entry name" value="DUF1997"/>
    <property type="match status" value="1"/>
</dbReference>
<dbReference type="AlphaFoldDB" id="A0A432ATS6"/>
<dbReference type="Proteomes" id="UP000279908">
    <property type="component" value="Unassembled WGS sequence"/>
</dbReference>
<dbReference type="RefSeq" id="WP_126342636.1">
    <property type="nucleotide sequence ID" value="NZ_RXYJ01000008.1"/>
</dbReference>
<dbReference type="EMBL" id="RXYK01000008">
    <property type="protein sequence ID" value="RTY37733.1"/>
    <property type="molecule type" value="Genomic_DNA"/>
</dbReference>
<evidence type="ECO:0000313" key="2">
    <source>
        <dbReference type="Proteomes" id="UP000279908"/>
    </source>
</evidence>
<accession>A0A432ATS6</accession>
<name>A0A432ATS6_CHLPH</name>
<protein>
    <submittedName>
        <fullName evidence="1">DUF1997 domain-containing protein</fullName>
    </submittedName>
</protein>
<evidence type="ECO:0000313" key="1">
    <source>
        <dbReference type="EMBL" id="RTY37733.1"/>
    </source>
</evidence>
<reference evidence="1 2" key="1">
    <citation type="submission" date="2018-12" db="EMBL/GenBank/DDBJ databases">
        <authorList>
            <person name="Lunina O.N."/>
            <person name="Grouzdev D.S."/>
            <person name="Gorlenko V.M."/>
            <person name="Savvichev A.S."/>
        </authorList>
    </citation>
    <scope>NUCLEOTIDE SEQUENCE [LARGE SCALE GENOMIC DNA]</scope>
    <source>
        <strain evidence="1 2">BrKhr-17</strain>
    </source>
</reference>